<dbReference type="RefSeq" id="WP_264713049.1">
    <property type="nucleotide sequence ID" value="NZ_JAPDNT010000003.1"/>
</dbReference>
<reference evidence="1" key="2">
    <citation type="submission" date="2022-10" db="EMBL/GenBank/DDBJ databases">
        <authorList>
            <person name="Trinh H.N."/>
        </authorList>
    </citation>
    <scope>NUCLEOTIDE SEQUENCE</scope>
    <source>
        <strain evidence="1">RN2-1</strain>
    </source>
</reference>
<keyword evidence="2" id="KW-1185">Reference proteome</keyword>
<accession>A0AA42CF59</accession>
<dbReference type="Proteomes" id="UP001165679">
    <property type="component" value="Unassembled WGS sequence"/>
</dbReference>
<comment type="caution">
    <text evidence="1">The sequence shown here is derived from an EMBL/GenBank/DDBJ whole genome shotgun (WGS) entry which is preliminary data.</text>
</comment>
<organism evidence="1 2">
    <name type="scientific">Limobrevibacterium gyesilva</name>
    <dbReference type="NCBI Taxonomy" id="2991712"/>
    <lineage>
        <taxon>Bacteria</taxon>
        <taxon>Pseudomonadati</taxon>
        <taxon>Pseudomonadota</taxon>
        <taxon>Alphaproteobacteria</taxon>
        <taxon>Acetobacterales</taxon>
        <taxon>Acetobacteraceae</taxon>
        <taxon>Limobrevibacterium</taxon>
    </lineage>
</organism>
<name>A0AA42CF59_9PROT</name>
<evidence type="ECO:0000313" key="1">
    <source>
        <dbReference type="EMBL" id="MCW3474421.1"/>
    </source>
</evidence>
<proteinExistence type="predicted"/>
<sequence length="178" mass="19526">MKRTTEPQPLYLCLRGGDRCGSAPIRHGGRCYIIPDIFAIEACGSLQNLLDKRSRFAPSTHSLLAVCPVPWLLAAITPTDPTPRWQATGVLRHEPAMPLSLPVRDIRVMYALKDRHYQGFAESQVPHPHEYFVPMDALTAKDAPENPAMQALVSRASASANFLTQPESNIAIGGITGR</sequence>
<reference evidence="1" key="1">
    <citation type="submission" date="2022-09" db="EMBL/GenBank/DDBJ databases">
        <title>Rhodovastum sp. nov. RN2-1 isolated from soil in Seongnam, South Korea.</title>
        <authorList>
            <person name="Le N.T."/>
        </authorList>
    </citation>
    <scope>NUCLEOTIDE SEQUENCE</scope>
    <source>
        <strain evidence="1">RN2-1</strain>
    </source>
</reference>
<dbReference type="AlphaFoldDB" id="A0AA42CF59"/>
<dbReference type="EMBL" id="JAPDNT010000003">
    <property type="protein sequence ID" value="MCW3474421.1"/>
    <property type="molecule type" value="Genomic_DNA"/>
</dbReference>
<protein>
    <submittedName>
        <fullName evidence="1">Uncharacterized protein</fullName>
    </submittedName>
</protein>
<evidence type="ECO:0000313" key="2">
    <source>
        <dbReference type="Proteomes" id="UP001165679"/>
    </source>
</evidence>
<gene>
    <name evidence="1" type="ORF">OL599_07480</name>
</gene>